<dbReference type="EMBL" id="BTRK01000002">
    <property type="protein sequence ID" value="GMR35510.1"/>
    <property type="molecule type" value="Genomic_DNA"/>
</dbReference>
<protein>
    <submittedName>
        <fullName evidence="3">Uncharacterized protein</fullName>
    </submittedName>
</protein>
<name>A0AAN5C9A9_9BILA</name>
<accession>A0AAN5C9A9</accession>
<dbReference type="PANTHER" id="PTHR11046:SF25">
    <property type="match status" value="1"/>
</dbReference>
<keyword evidence="4" id="KW-1185">Reference proteome</keyword>
<evidence type="ECO:0000313" key="4">
    <source>
        <dbReference type="Proteomes" id="UP001328107"/>
    </source>
</evidence>
<organism evidence="3 4">
    <name type="scientific">Pristionchus mayeri</name>
    <dbReference type="NCBI Taxonomy" id="1317129"/>
    <lineage>
        <taxon>Eukaryota</taxon>
        <taxon>Metazoa</taxon>
        <taxon>Ecdysozoa</taxon>
        <taxon>Nematoda</taxon>
        <taxon>Chromadorea</taxon>
        <taxon>Rhabditida</taxon>
        <taxon>Rhabditina</taxon>
        <taxon>Diplogasteromorpha</taxon>
        <taxon>Diplogasteroidea</taxon>
        <taxon>Neodiplogasteridae</taxon>
        <taxon>Pristionchus</taxon>
    </lineage>
</organism>
<comment type="caution">
    <text evidence="3">The sequence shown here is derived from an EMBL/GenBank/DDBJ whole genome shotgun (WGS) entry which is preliminary data.</text>
</comment>
<reference evidence="4" key="1">
    <citation type="submission" date="2022-10" db="EMBL/GenBank/DDBJ databases">
        <title>Genome assembly of Pristionchus species.</title>
        <authorList>
            <person name="Yoshida K."/>
            <person name="Sommer R.J."/>
        </authorList>
    </citation>
    <scope>NUCLEOTIDE SEQUENCE [LARGE SCALE GENOMIC DNA]</scope>
    <source>
        <strain evidence="4">RS5460</strain>
    </source>
</reference>
<sequence length="510" mass="56610">GCAVHTRMIKNLTAQLFRARRKRLSLGAARFDSKTQASNEKLKTRLASLSDSNRTYSRENSYLREKVDALSEDKSRLENELRFSENSRLEAEESLAEVRSGTVTLFENGSYTSDTVVTVLELLDLGVADEKVGRVMESVAKLVKAKLDRLPSPSTVRNFAVASLSVAKSHAYERIDQAIERDDQLCLYSDETNKSGTKLQLFGAGLPKEGGGQEIILFGLVDVPDKSAETAFSSMRARLGGRLTTVGDILPRVVTDWDTLSDASRQQLMTFHVFYCQLHVIANYTNVVLEALAEHERLTTVLTVVKEVSRLFGDRSAGLHSCSKDRIFCHRKSLKSFIDKMVGGRPELIKLRELLDLPIVDEHLQILGLLDQLVTGPLWRLAENVVHVMETGTTVSLLLSWVSECRDSPLSFFSGNGSVPSLHSIAAGDEQFLENLLSLSPSEASLDAVSVVMESSRGYFEHLFEDFIGTGKYSGKVDEVVMERTLCASATNRFIESGFGFVDRLYSYKP</sequence>
<evidence type="ECO:0000256" key="1">
    <source>
        <dbReference type="ARBA" id="ARBA00022722"/>
    </source>
</evidence>
<evidence type="ECO:0000256" key="2">
    <source>
        <dbReference type="SAM" id="Coils"/>
    </source>
</evidence>
<evidence type="ECO:0000313" key="3">
    <source>
        <dbReference type="EMBL" id="GMR35510.1"/>
    </source>
</evidence>
<keyword evidence="1" id="KW-0540">Nuclease</keyword>
<proteinExistence type="predicted"/>
<dbReference type="PANTHER" id="PTHR11046">
    <property type="entry name" value="OLIGORIBONUCLEASE, MITOCHONDRIAL"/>
    <property type="match status" value="1"/>
</dbReference>
<feature type="non-terminal residue" evidence="3">
    <location>
        <position position="510"/>
    </location>
</feature>
<keyword evidence="2" id="KW-0175">Coiled coil</keyword>
<gene>
    <name evidence="3" type="ORF">PMAYCL1PPCAC_05705</name>
</gene>
<dbReference type="GO" id="GO:0000175">
    <property type="term" value="F:3'-5'-RNA exonuclease activity"/>
    <property type="evidence" value="ECO:0007669"/>
    <property type="project" value="InterPro"/>
</dbReference>
<feature type="coiled-coil region" evidence="2">
    <location>
        <begin position="39"/>
        <end position="94"/>
    </location>
</feature>
<keyword evidence="1" id="KW-0378">Hydrolase</keyword>
<dbReference type="Proteomes" id="UP001328107">
    <property type="component" value="Unassembled WGS sequence"/>
</dbReference>
<dbReference type="AlphaFoldDB" id="A0AAN5C9A9"/>
<dbReference type="InterPro" id="IPR022894">
    <property type="entry name" value="Oligoribonuclease"/>
</dbReference>
<feature type="non-terminal residue" evidence="3">
    <location>
        <position position="1"/>
    </location>
</feature>